<dbReference type="AlphaFoldDB" id="A0A8S8XDR9"/>
<dbReference type="Pfam" id="PF04773">
    <property type="entry name" value="FecR"/>
    <property type="match status" value="1"/>
</dbReference>
<evidence type="ECO:0000259" key="3">
    <source>
        <dbReference type="Pfam" id="PF04773"/>
    </source>
</evidence>
<proteinExistence type="predicted"/>
<feature type="domain" description="FecR protein" evidence="3">
    <location>
        <begin position="57"/>
        <end position="160"/>
    </location>
</feature>
<dbReference type="Gene3D" id="2.60.120.1440">
    <property type="match status" value="1"/>
</dbReference>
<reference evidence="4" key="1">
    <citation type="submission" date="2021-02" db="EMBL/GenBank/DDBJ databases">
        <title>Genome sequence of Rhodospirillales sp. strain TMPK1 isolated from soil.</title>
        <authorList>
            <person name="Nakai R."/>
            <person name="Kusada H."/>
            <person name="Tamaki H."/>
        </authorList>
    </citation>
    <scope>NUCLEOTIDE SEQUENCE</scope>
    <source>
        <strain evidence="4">TMPK1</strain>
    </source>
</reference>
<dbReference type="EMBL" id="BOPV01000001">
    <property type="protein sequence ID" value="GIL39425.1"/>
    <property type="molecule type" value="Genomic_DNA"/>
</dbReference>
<feature type="region of interest" description="Disordered" evidence="1">
    <location>
        <begin position="181"/>
        <end position="209"/>
    </location>
</feature>
<feature type="chain" id="PRO_5035920003" description="FecR protein domain-containing protein" evidence="2">
    <location>
        <begin position="24"/>
        <end position="209"/>
    </location>
</feature>
<keyword evidence="2" id="KW-0732">Signal</keyword>
<accession>A0A8S8XDR9</accession>
<dbReference type="PANTHER" id="PTHR38731">
    <property type="entry name" value="LIPL45-RELATED LIPOPROTEIN-RELATED"/>
    <property type="match status" value="1"/>
</dbReference>
<evidence type="ECO:0000313" key="5">
    <source>
        <dbReference type="Proteomes" id="UP000681075"/>
    </source>
</evidence>
<keyword evidence="5" id="KW-1185">Reference proteome</keyword>
<dbReference type="InterPro" id="IPR006860">
    <property type="entry name" value="FecR"/>
</dbReference>
<dbReference type="RefSeq" id="WP_420242529.1">
    <property type="nucleotide sequence ID" value="NZ_BOPV01000001.1"/>
</dbReference>
<evidence type="ECO:0000256" key="2">
    <source>
        <dbReference type="SAM" id="SignalP"/>
    </source>
</evidence>
<organism evidence="4 5">
    <name type="scientific">Roseiterribacter gracilis</name>
    <dbReference type="NCBI Taxonomy" id="2812848"/>
    <lineage>
        <taxon>Bacteria</taxon>
        <taxon>Pseudomonadati</taxon>
        <taxon>Pseudomonadota</taxon>
        <taxon>Alphaproteobacteria</taxon>
        <taxon>Rhodospirillales</taxon>
        <taxon>Roseiterribacteraceae</taxon>
        <taxon>Roseiterribacter</taxon>
    </lineage>
</organism>
<feature type="signal peptide" evidence="2">
    <location>
        <begin position="1"/>
        <end position="23"/>
    </location>
</feature>
<dbReference type="Proteomes" id="UP000681075">
    <property type="component" value="Unassembled WGS sequence"/>
</dbReference>
<gene>
    <name evidence="4" type="ORF">TMPK1_16620</name>
</gene>
<name>A0A8S8XDR9_9PROT</name>
<feature type="compositionally biased region" description="Polar residues" evidence="1">
    <location>
        <begin position="194"/>
        <end position="209"/>
    </location>
</feature>
<comment type="caution">
    <text evidence="4">The sequence shown here is derived from an EMBL/GenBank/DDBJ whole genome shotgun (WGS) entry which is preliminary data.</text>
</comment>
<protein>
    <recommendedName>
        <fullName evidence="3">FecR protein domain-containing protein</fullName>
    </recommendedName>
</protein>
<sequence length="209" mass="21737">MPRLHVALALAAVAFLLTPSAHAAVAGTVTKLQGDAARVADGKRNSLDVGEALSVGDVIETGAKSRLLIKLVDGSELTLGENARATLDALKIDKVASSGEEKISVEQGAFLFQGGSIEKMKQRDVAVRTPVATMGIRGTKFWGGQQGDRYGVLTFSGKVEVKGKDGSAVLLTAGKGTWFGPGATTPKKPDAWTKQETSGAVESITFSPK</sequence>
<evidence type="ECO:0000256" key="1">
    <source>
        <dbReference type="SAM" id="MobiDB-lite"/>
    </source>
</evidence>
<evidence type="ECO:0000313" key="4">
    <source>
        <dbReference type="EMBL" id="GIL39425.1"/>
    </source>
</evidence>